<evidence type="ECO:0000313" key="2">
    <source>
        <dbReference type="Proteomes" id="UP000009319"/>
    </source>
</evidence>
<gene>
    <name evidence="1" type="ORF">BN77_4323</name>
</gene>
<name>K0Q3J1_9HYPH</name>
<dbReference type="STRING" id="1211777.BN77_4323"/>
<comment type="caution">
    <text evidence="1">The sequence shown here is derived from an EMBL/GenBank/DDBJ whole genome shotgun (WGS) entry which is preliminary data.</text>
</comment>
<dbReference type="InterPro" id="IPR036291">
    <property type="entry name" value="NAD(P)-bd_dom_sf"/>
</dbReference>
<sequence>MARLSSASADPDSGENVWRHMVPYWKTVLITGGTTGTGLELARQKFAMGNEICCQPLSNSVVTGSNAFNCKPRVERSVKFCSHQGDRASLLSCDLPSTVILFLINSITPESSF</sequence>
<dbReference type="EMBL" id="CANI01000028">
    <property type="protein sequence ID" value="CCM77264.1"/>
    <property type="molecule type" value="Genomic_DNA"/>
</dbReference>
<accession>K0Q3J1</accession>
<proteinExistence type="predicted"/>
<organism evidence="1 2">
    <name type="scientific">Rhizobium mesoamericanum STM3625</name>
    <dbReference type="NCBI Taxonomy" id="1211777"/>
    <lineage>
        <taxon>Bacteria</taxon>
        <taxon>Pseudomonadati</taxon>
        <taxon>Pseudomonadota</taxon>
        <taxon>Alphaproteobacteria</taxon>
        <taxon>Hyphomicrobiales</taxon>
        <taxon>Rhizobiaceae</taxon>
        <taxon>Rhizobium/Agrobacterium group</taxon>
        <taxon>Rhizobium</taxon>
    </lineage>
</organism>
<protein>
    <submittedName>
        <fullName evidence="1">Uncharacterized protein</fullName>
    </submittedName>
</protein>
<reference evidence="1 2" key="1">
    <citation type="journal article" date="2013" name="Genome Announc.">
        <title>Draft Genome Sequence of Rhizobium mesoamericanum STM3625, a Nitrogen-Fixing Symbiont of Mimosa pudica Isolated in French Guiana (South America).</title>
        <authorList>
            <person name="Moulin L."/>
            <person name="Mornico D."/>
            <person name="Melkonian R."/>
            <person name="Klonowska A."/>
        </authorList>
    </citation>
    <scope>NUCLEOTIDE SEQUENCE [LARGE SCALE GENOMIC DNA]</scope>
    <source>
        <strain evidence="1 2">STM3625</strain>
    </source>
</reference>
<dbReference type="AlphaFoldDB" id="K0Q3J1"/>
<dbReference type="SUPFAM" id="SSF51735">
    <property type="entry name" value="NAD(P)-binding Rossmann-fold domains"/>
    <property type="match status" value="1"/>
</dbReference>
<dbReference type="Proteomes" id="UP000009319">
    <property type="component" value="Unassembled WGS sequence"/>
</dbReference>
<evidence type="ECO:0000313" key="1">
    <source>
        <dbReference type="EMBL" id="CCM77264.1"/>
    </source>
</evidence>
<dbReference type="HOGENOM" id="CLU_2131521_0_0_5"/>
<keyword evidence="2" id="KW-1185">Reference proteome</keyword>
<dbReference type="Gene3D" id="3.40.50.720">
    <property type="entry name" value="NAD(P)-binding Rossmann-like Domain"/>
    <property type="match status" value="1"/>
</dbReference>